<dbReference type="RefSeq" id="WP_184434315.1">
    <property type="nucleotide sequence ID" value="NZ_JACIGI010000012.1"/>
</dbReference>
<protein>
    <submittedName>
        <fullName evidence="2">Uncharacterized protein</fullName>
    </submittedName>
</protein>
<evidence type="ECO:0000313" key="2">
    <source>
        <dbReference type="EMBL" id="MBB4286056.1"/>
    </source>
</evidence>
<name>A0A7W6RZF0_9PROT</name>
<evidence type="ECO:0000256" key="1">
    <source>
        <dbReference type="SAM" id="Phobius"/>
    </source>
</evidence>
<keyword evidence="1" id="KW-0812">Transmembrane</keyword>
<reference evidence="2 3" key="1">
    <citation type="submission" date="2020-08" db="EMBL/GenBank/DDBJ databases">
        <title>Genome sequencing of Purple Non-Sulfur Bacteria from various extreme environments.</title>
        <authorList>
            <person name="Mayer M."/>
        </authorList>
    </citation>
    <scope>NUCLEOTIDE SEQUENCE [LARGE SCALE GENOMIC DNA]</scope>
    <source>
        <strain evidence="2 3">JA135</strain>
    </source>
</reference>
<accession>A0A7W6RZF0</accession>
<keyword evidence="1" id="KW-1133">Transmembrane helix</keyword>
<dbReference type="Proteomes" id="UP000555728">
    <property type="component" value="Unassembled WGS sequence"/>
</dbReference>
<proteinExistence type="predicted"/>
<sequence>MTAVRLGAGLLWLAVLALAAAELLLLAWFGYRLASYPENHLGFSPYLGLGLALPGLGAGLLGLFGARLGAPRLRRVGAGLVILSLGLVAVLAAFDRFNILIDYETWLQRGMPPRPF</sequence>
<evidence type="ECO:0000313" key="3">
    <source>
        <dbReference type="Proteomes" id="UP000555728"/>
    </source>
</evidence>
<feature type="transmembrane region" description="Helical" evidence="1">
    <location>
        <begin position="45"/>
        <end position="64"/>
    </location>
</feature>
<dbReference type="AlphaFoldDB" id="A0A7W6RZF0"/>
<organism evidence="2 3">
    <name type="scientific">Roseospira goensis</name>
    <dbReference type="NCBI Taxonomy" id="391922"/>
    <lineage>
        <taxon>Bacteria</taxon>
        <taxon>Pseudomonadati</taxon>
        <taxon>Pseudomonadota</taxon>
        <taxon>Alphaproteobacteria</taxon>
        <taxon>Rhodospirillales</taxon>
        <taxon>Rhodospirillaceae</taxon>
        <taxon>Roseospira</taxon>
    </lineage>
</organism>
<comment type="caution">
    <text evidence="2">The sequence shown here is derived from an EMBL/GenBank/DDBJ whole genome shotgun (WGS) entry which is preliminary data.</text>
</comment>
<dbReference type="EMBL" id="JACIGI010000012">
    <property type="protein sequence ID" value="MBB4286056.1"/>
    <property type="molecule type" value="Genomic_DNA"/>
</dbReference>
<keyword evidence="1" id="KW-0472">Membrane</keyword>
<keyword evidence="3" id="KW-1185">Reference proteome</keyword>
<gene>
    <name evidence="2" type="ORF">GGD88_001781</name>
</gene>
<feature type="transmembrane region" description="Helical" evidence="1">
    <location>
        <begin position="76"/>
        <end position="94"/>
    </location>
</feature>